<proteinExistence type="predicted"/>
<evidence type="ECO:0000256" key="1">
    <source>
        <dbReference type="SAM" id="MobiDB-lite"/>
    </source>
</evidence>
<feature type="region of interest" description="Disordered" evidence="1">
    <location>
        <begin position="1017"/>
        <end position="1041"/>
    </location>
</feature>
<feature type="compositionally biased region" description="Polar residues" evidence="1">
    <location>
        <begin position="819"/>
        <end position="833"/>
    </location>
</feature>
<accession>A0A8M1KPS7</accession>
<dbReference type="GeneID" id="122132901"/>
<feature type="region of interest" description="Disordered" evidence="1">
    <location>
        <begin position="1"/>
        <end position="22"/>
    </location>
</feature>
<feature type="compositionally biased region" description="Low complexity" evidence="1">
    <location>
        <begin position="1032"/>
        <end position="1041"/>
    </location>
</feature>
<dbReference type="Proteomes" id="UP000515152">
    <property type="component" value="Chromosome 1"/>
</dbReference>
<protein>
    <submittedName>
        <fullName evidence="3">Uncharacterized protein LOC122132901</fullName>
    </submittedName>
</protein>
<reference evidence="3" key="1">
    <citation type="submission" date="2025-08" db="UniProtKB">
        <authorList>
            <consortium name="RefSeq"/>
        </authorList>
    </citation>
    <scope>IDENTIFICATION</scope>
</reference>
<dbReference type="RefSeq" id="XP_042563704.1">
    <property type="nucleotide sequence ID" value="XM_042707770.1"/>
</dbReference>
<organism evidence="2 3">
    <name type="scientific">Clupea harengus</name>
    <name type="common">Atlantic herring</name>
    <dbReference type="NCBI Taxonomy" id="7950"/>
    <lineage>
        <taxon>Eukaryota</taxon>
        <taxon>Metazoa</taxon>
        <taxon>Chordata</taxon>
        <taxon>Craniata</taxon>
        <taxon>Vertebrata</taxon>
        <taxon>Euteleostomi</taxon>
        <taxon>Actinopterygii</taxon>
        <taxon>Neopterygii</taxon>
        <taxon>Teleostei</taxon>
        <taxon>Clupei</taxon>
        <taxon>Clupeiformes</taxon>
        <taxon>Clupeoidei</taxon>
        <taxon>Clupeidae</taxon>
        <taxon>Clupea</taxon>
    </lineage>
</organism>
<feature type="region of interest" description="Disordered" evidence="1">
    <location>
        <begin position="858"/>
        <end position="901"/>
    </location>
</feature>
<feature type="region of interest" description="Disordered" evidence="1">
    <location>
        <begin position="800"/>
        <end position="833"/>
    </location>
</feature>
<evidence type="ECO:0000313" key="2">
    <source>
        <dbReference type="Proteomes" id="UP000515152"/>
    </source>
</evidence>
<feature type="compositionally biased region" description="Basic and acidic residues" evidence="1">
    <location>
        <begin position="800"/>
        <end position="814"/>
    </location>
</feature>
<dbReference type="AlphaFoldDB" id="A0A8M1KPS7"/>
<name>A0A8M1KPS7_CLUHA</name>
<dbReference type="KEGG" id="char:122132901"/>
<feature type="region of interest" description="Disordered" evidence="1">
    <location>
        <begin position="194"/>
        <end position="216"/>
    </location>
</feature>
<feature type="compositionally biased region" description="Low complexity" evidence="1">
    <location>
        <begin position="873"/>
        <end position="882"/>
    </location>
</feature>
<dbReference type="OrthoDB" id="8837163at2759"/>
<sequence length="1210" mass="132079">MAEASEGPSLPPHPSSNHSELTRPCPKMFSDFWQELEFSPLNKYLQDLSEEEWTHLSKAMRDPMTKAQFFEVCMSIVKIVSLSSMKIIIPAYIRMLQEVKSAGGSSKSPVMGLTEEDVQQCVEENLKSLTAAGSEGSDTSSSSHALTCAVAKEVMYRMKATLTALGKTALTCSCRGAERMIRRVTRRINTCLGSQTAQQTSASTPENRSVASDVDTTTGEVMSIVLRTMESQLDDREDQHAKEVLNTVAATVKMIEAQNQTQKGVRSRSRHSTQSIDKLSDTEFQEKARNAVSDVLMKRLQWGDLSGDEKGGTPSISMADSAASTLTDTFIEEMMCLVQSTESLPESFDGDDVDTQKKEVQSAAFGLFRKMRAKVTDIFNIPKPSTDQDLKTSEEDLESCTKNIVNEIVMVYKSVSENDDTKSFGGQSSRESLVKMTLVNSVFAQLKNLAHGSEDIQVGSNKELQLPLHHQKSGTSMKSSSLSPISSEVCLHTLSGKSFQTEAIQAVSGVLKKSVTTLTTLTEPENPSTATSQDSGAAACEIVESFVKDVSSFEQLIQGSESVEGSGGPSGTDNQKTSAALKLYQKVKVGVKKYFIANTFQNNTENPVEEGLENVEAVDSCTKNVIGEIIGVYKSKVSDDGTEQPIQDVGGIISELEGLAQSTNPPKSEDISHGSKNISTRSSASSIQLLAATLQKLSSEKVFNQAIQQVSEVLIKSVKSRTGSDSSVQQDGSVSFSEAEMTALDVTDTVVKGVESLLQIPSQGTSVSESLIFSDLTIRSTTRSIFQNLQGKVKDFFSKHHTSDDKMSQKDTKEAPSNMLVSTQDGQPCSNDSTTKEVQLLRDLAAAMLEGANIQPGECLLSSEPRSNPPSLSPSISKPSSSKTYDALPGSPQEENSQAFSKELSDRIKSLLLESNTSPQAITLIAGKSSSDSVLYMKENKGEEKKPQAALEMVYVFAEEAIRCLLQPYFHPSKPNTNKELPPRPVYSKIIDLFTRVMVCQVIDNVATAVEQEGDVHPDEVLKQNQPSQPTSKSSLGLISSYSTPDLSDDIIRDLECLEENTDTAPDSSLPLLDSDDYSCLVTMLILRLLAKIKDQQLISADLLEATRELIERVLLDFTDVSGIPKSSTHLKNAKAQRIYRIVYDYLTKELGTTAALKAVETQDLSFDQLLIMTLTKELLLTSDRQDPTTLDTPPRRRPPKLRINLKVKV</sequence>
<gene>
    <name evidence="3" type="primary">LOC122132901</name>
</gene>
<keyword evidence="2" id="KW-1185">Reference proteome</keyword>
<evidence type="ECO:0000313" key="3">
    <source>
        <dbReference type="RefSeq" id="XP_042563704.1"/>
    </source>
</evidence>